<evidence type="ECO:0000256" key="2">
    <source>
        <dbReference type="ARBA" id="ARBA00022553"/>
    </source>
</evidence>
<evidence type="ECO:0000256" key="3">
    <source>
        <dbReference type="ARBA" id="ARBA00023242"/>
    </source>
</evidence>
<feature type="region of interest" description="Disordered" evidence="4">
    <location>
        <begin position="120"/>
        <end position="178"/>
    </location>
</feature>
<comment type="subcellular location">
    <subcellularLocation>
        <location evidence="1">Nucleus</location>
    </subcellularLocation>
</comment>
<protein>
    <recommendedName>
        <fullName evidence="5">DNA replication checkpoint mediator MRC1 domain-containing protein</fullName>
    </recommendedName>
</protein>
<dbReference type="InterPro" id="IPR018564">
    <property type="entry name" value="Repl_chkpnt_MRC1_dom"/>
</dbReference>
<accession>A0A0G4NIM7</accession>
<feature type="compositionally biased region" description="Polar residues" evidence="4">
    <location>
        <begin position="365"/>
        <end position="377"/>
    </location>
</feature>
<sequence>MHGFDSLLRGDELNSTQVDMDASQDGGLQEYTPLRERFFEAPPSTNQTQTQGGDVEESVQDSPLVRRGRLRRKIEDVAEEPEATFASKSGVTVDTEVKSSATAFDALKAAAKKAKKLKEFNKKKSKAKDMFEEQADESEDEYAGLGGADGEDSSDDDDAASVKEMIDDEAGKDGDERKIAALYAERERARDEQQVDKLFHDLTTGMLRRKRGADYDLSDSDDGGEARRRLKRRQFAKMQKALFTDERIKKIAENPCNQAFMRTIEDRGSDEEMDFLEMGPEPMEVEDESQSQEQTVPDSQPATENIKPLGPAAATNPRRNKEGRKPSNIGEIRESVSSLLEDPNDLLITATGVDSDSEAEDERPSTAQSNKENTSPGKANPRRTATPKHAVIDRMSLKRDSSSNLSASTKLAFSSTTSASGFKVPALLRRATTNSLASSTSATSTSTSNGLSGGGFGDEGKIRKTASKKSGVSYLARETERRAVIQQHDQRREARKLRGAEKRGKAVGGLFGSGKFE</sequence>
<feature type="domain" description="DNA replication checkpoint mediator MRC1" evidence="5">
    <location>
        <begin position="123"/>
        <end position="263"/>
    </location>
</feature>
<name>A0A0G4NIM7_VERLO</name>
<feature type="compositionally biased region" description="Low complexity" evidence="4">
    <location>
        <begin position="433"/>
        <end position="450"/>
    </location>
</feature>
<evidence type="ECO:0000256" key="1">
    <source>
        <dbReference type="ARBA" id="ARBA00004123"/>
    </source>
</evidence>
<feature type="compositionally biased region" description="Basic and acidic residues" evidence="4">
    <location>
        <begin position="160"/>
        <end position="178"/>
    </location>
</feature>
<evidence type="ECO:0000313" key="6">
    <source>
        <dbReference type="EMBL" id="CRK46273.1"/>
    </source>
</evidence>
<dbReference type="GO" id="GO:0033314">
    <property type="term" value="P:mitotic DNA replication checkpoint signaling"/>
    <property type="evidence" value="ECO:0007669"/>
    <property type="project" value="TreeGrafter"/>
</dbReference>
<feature type="region of interest" description="Disordered" evidence="4">
    <location>
        <begin position="1"/>
        <end position="75"/>
    </location>
</feature>
<feature type="region of interest" description="Disordered" evidence="4">
    <location>
        <begin position="433"/>
        <end position="517"/>
    </location>
</feature>
<dbReference type="AlphaFoldDB" id="A0A0G4NIM7"/>
<feature type="compositionally biased region" description="Basic and acidic residues" evidence="4">
    <location>
        <begin position="120"/>
        <end position="131"/>
    </location>
</feature>
<proteinExistence type="predicted"/>
<feature type="compositionally biased region" description="Basic and acidic residues" evidence="4">
    <location>
        <begin position="477"/>
        <end position="504"/>
    </location>
</feature>
<evidence type="ECO:0000259" key="5">
    <source>
        <dbReference type="Pfam" id="PF09444"/>
    </source>
</evidence>
<dbReference type="Proteomes" id="UP000045706">
    <property type="component" value="Unassembled WGS sequence"/>
</dbReference>
<keyword evidence="3" id="KW-0539">Nucleus</keyword>
<keyword evidence="2" id="KW-0597">Phosphoprotein</keyword>
<dbReference type="PANTHER" id="PTHR14396:SF10">
    <property type="entry name" value="CLASPIN"/>
    <property type="match status" value="1"/>
</dbReference>
<feature type="compositionally biased region" description="Polar residues" evidence="4">
    <location>
        <begin position="291"/>
        <end position="303"/>
    </location>
</feature>
<dbReference type="Pfam" id="PF09444">
    <property type="entry name" value="MRC1"/>
    <property type="match status" value="1"/>
</dbReference>
<dbReference type="InterPro" id="IPR024146">
    <property type="entry name" value="Claspin"/>
</dbReference>
<feature type="compositionally biased region" description="Polar residues" evidence="4">
    <location>
        <begin position="43"/>
        <end position="52"/>
    </location>
</feature>
<evidence type="ECO:0000313" key="7">
    <source>
        <dbReference type="Proteomes" id="UP000045706"/>
    </source>
</evidence>
<dbReference type="GO" id="GO:0005634">
    <property type="term" value="C:nucleus"/>
    <property type="evidence" value="ECO:0007669"/>
    <property type="project" value="UniProtKB-SubCell"/>
</dbReference>
<feature type="compositionally biased region" description="Acidic residues" evidence="4">
    <location>
        <begin position="132"/>
        <end position="142"/>
    </location>
</feature>
<feature type="compositionally biased region" description="Gly residues" evidence="4">
    <location>
        <begin position="506"/>
        <end position="517"/>
    </location>
</feature>
<dbReference type="PANTHER" id="PTHR14396">
    <property type="entry name" value="CLASPIN"/>
    <property type="match status" value="1"/>
</dbReference>
<feature type="region of interest" description="Disordered" evidence="4">
    <location>
        <begin position="262"/>
        <end position="418"/>
    </location>
</feature>
<organism evidence="6 7">
    <name type="scientific">Verticillium longisporum</name>
    <name type="common">Verticillium dahliae var. longisporum</name>
    <dbReference type="NCBI Taxonomy" id="100787"/>
    <lineage>
        <taxon>Eukaryota</taxon>
        <taxon>Fungi</taxon>
        <taxon>Dikarya</taxon>
        <taxon>Ascomycota</taxon>
        <taxon>Pezizomycotina</taxon>
        <taxon>Sordariomycetes</taxon>
        <taxon>Hypocreomycetidae</taxon>
        <taxon>Glomerellales</taxon>
        <taxon>Plectosphaerellaceae</taxon>
        <taxon>Verticillium</taxon>
    </lineage>
</organism>
<feature type="compositionally biased region" description="Acidic residues" evidence="4">
    <location>
        <begin position="149"/>
        <end position="159"/>
    </location>
</feature>
<dbReference type="GO" id="GO:0010997">
    <property type="term" value="F:anaphase-promoting complex binding"/>
    <property type="evidence" value="ECO:0007669"/>
    <property type="project" value="TreeGrafter"/>
</dbReference>
<dbReference type="GO" id="GO:0007095">
    <property type="term" value="P:mitotic G2 DNA damage checkpoint signaling"/>
    <property type="evidence" value="ECO:0007669"/>
    <property type="project" value="TreeGrafter"/>
</dbReference>
<gene>
    <name evidence="6" type="ORF">BN1723_006971</name>
</gene>
<feature type="compositionally biased region" description="Polar residues" evidence="4">
    <location>
        <begin position="402"/>
        <end position="418"/>
    </location>
</feature>
<feature type="compositionally biased region" description="Basic and acidic residues" evidence="4">
    <location>
        <begin position="390"/>
        <end position="401"/>
    </location>
</feature>
<evidence type="ECO:0000256" key="4">
    <source>
        <dbReference type="SAM" id="MobiDB-lite"/>
    </source>
</evidence>
<dbReference type="EMBL" id="CVQI01035495">
    <property type="protein sequence ID" value="CRK46273.1"/>
    <property type="molecule type" value="Genomic_DNA"/>
</dbReference>
<reference evidence="7" key="1">
    <citation type="submission" date="2015-05" db="EMBL/GenBank/DDBJ databases">
        <authorList>
            <person name="Fogelqvist Johan"/>
        </authorList>
    </citation>
    <scope>NUCLEOTIDE SEQUENCE [LARGE SCALE GENOMIC DNA]</scope>
</reference>